<dbReference type="SUPFAM" id="SSF56112">
    <property type="entry name" value="Protein kinase-like (PK-like)"/>
    <property type="match status" value="1"/>
</dbReference>
<dbReference type="PROSITE" id="PS00108">
    <property type="entry name" value="PROTEIN_KINASE_ST"/>
    <property type="match status" value="1"/>
</dbReference>
<comment type="catalytic activity">
    <reaction evidence="8">
        <text>L-seryl-[protein] + ATP = O-phospho-L-seryl-[protein] + ADP + H(+)</text>
        <dbReference type="Rhea" id="RHEA:17989"/>
        <dbReference type="Rhea" id="RHEA-COMP:9863"/>
        <dbReference type="Rhea" id="RHEA-COMP:11604"/>
        <dbReference type="ChEBI" id="CHEBI:15378"/>
        <dbReference type="ChEBI" id="CHEBI:29999"/>
        <dbReference type="ChEBI" id="CHEBI:30616"/>
        <dbReference type="ChEBI" id="CHEBI:83421"/>
        <dbReference type="ChEBI" id="CHEBI:456216"/>
        <dbReference type="EC" id="2.7.11.1"/>
    </reaction>
</comment>
<feature type="compositionally biased region" description="Basic and acidic residues" evidence="10">
    <location>
        <begin position="382"/>
        <end position="402"/>
    </location>
</feature>
<evidence type="ECO:0000256" key="3">
    <source>
        <dbReference type="ARBA" id="ARBA00022679"/>
    </source>
</evidence>
<dbReference type="PANTHER" id="PTHR24346">
    <property type="entry name" value="MAP/MICROTUBULE AFFINITY-REGULATING KINASE"/>
    <property type="match status" value="1"/>
</dbReference>
<evidence type="ECO:0000256" key="7">
    <source>
        <dbReference type="ARBA" id="ARBA00047899"/>
    </source>
</evidence>
<feature type="region of interest" description="Disordered" evidence="10">
    <location>
        <begin position="601"/>
        <end position="637"/>
    </location>
</feature>
<feature type="region of interest" description="Disordered" evidence="10">
    <location>
        <begin position="382"/>
        <end position="421"/>
    </location>
</feature>
<feature type="compositionally biased region" description="Polar residues" evidence="10">
    <location>
        <begin position="403"/>
        <end position="421"/>
    </location>
</feature>
<evidence type="ECO:0000256" key="6">
    <source>
        <dbReference type="ARBA" id="ARBA00022840"/>
    </source>
</evidence>
<comment type="catalytic activity">
    <reaction evidence="7">
        <text>L-threonyl-[protein] + ATP = O-phospho-L-threonyl-[protein] + ADP + H(+)</text>
        <dbReference type="Rhea" id="RHEA:46608"/>
        <dbReference type="Rhea" id="RHEA-COMP:11060"/>
        <dbReference type="Rhea" id="RHEA-COMP:11605"/>
        <dbReference type="ChEBI" id="CHEBI:15378"/>
        <dbReference type="ChEBI" id="CHEBI:30013"/>
        <dbReference type="ChEBI" id="CHEBI:30616"/>
        <dbReference type="ChEBI" id="CHEBI:61977"/>
        <dbReference type="ChEBI" id="CHEBI:456216"/>
        <dbReference type="EC" id="2.7.11.1"/>
    </reaction>
</comment>
<protein>
    <recommendedName>
        <fullName evidence="1">non-specific serine/threonine protein kinase</fullName>
        <ecNumber evidence="1">2.7.11.1</ecNumber>
    </recommendedName>
</protein>
<feature type="compositionally biased region" description="Polar residues" evidence="10">
    <location>
        <begin position="609"/>
        <end position="620"/>
    </location>
</feature>
<proteinExistence type="predicted"/>
<keyword evidence="4 9" id="KW-0547">Nucleotide-binding</keyword>
<comment type="caution">
    <text evidence="12">The sequence shown here is derived from an EMBL/GenBank/DDBJ whole genome shotgun (WGS) entry which is preliminary data.</text>
</comment>
<dbReference type="Gene3D" id="1.10.510.10">
    <property type="entry name" value="Transferase(Phosphotransferase) domain 1"/>
    <property type="match status" value="1"/>
</dbReference>
<dbReference type="PANTHER" id="PTHR24346:SF79">
    <property type="entry name" value="PROTEIN KINASE DOMAIN-CONTAINING PROTEIN"/>
    <property type="match status" value="1"/>
</dbReference>
<keyword evidence="2" id="KW-0723">Serine/threonine-protein kinase</keyword>
<accession>A0A3M7QLI7</accession>
<dbReference type="InterPro" id="IPR008271">
    <property type="entry name" value="Ser/Thr_kinase_AS"/>
</dbReference>
<evidence type="ECO:0000256" key="5">
    <source>
        <dbReference type="ARBA" id="ARBA00022777"/>
    </source>
</evidence>
<feature type="binding site" evidence="9">
    <location>
        <position position="85"/>
    </location>
    <ligand>
        <name>ATP</name>
        <dbReference type="ChEBI" id="CHEBI:30616"/>
    </ligand>
</feature>
<evidence type="ECO:0000313" key="13">
    <source>
        <dbReference type="Proteomes" id="UP000276133"/>
    </source>
</evidence>
<feature type="compositionally biased region" description="Low complexity" evidence="10">
    <location>
        <begin position="627"/>
        <end position="637"/>
    </location>
</feature>
<evidence type="ECO:0000256" key="2">
    <source>
        <dbReference type="ARBA" id="ARBA00022527"/>
    </source>
</evidence>
<dbReference type="FunFam" id="3.30.200.20:FF:000003">
    <property type="entry name" value="Non-specific serine/threonine protein kinase"/>
    <property type="match status" value="1"/>
</dbReference>
<feature type="compositionally biased region" description="Polar residues" evidence="10">
    <location>
        <begin position="571"/>
        <end position="582"/>
    </location>
</feature>
<dbReference type="PROSITE" id="PS50011">
    <property type="entry name" value="PROTEIN_KINASE_DOM"/>
    <property type="match status" value="1"/>
</dbReference>
<reference evidence="12 13" key="1">
    <citation type="journal article" date="2018" name="Sci. Rep.">
        <title>Genomic signatures of local adaptation to the degree of environmental predictability in rotifers.</title>
        <authorList>
            <person name="Franch-Gras L."/>
            <person name="Hahn C."/>
            <person name="Garcia-Roger E.M."/>
            <person name="Carmona M.J."/>
            <person name="Serra M."/>
            <person name="Gomez A."/>
        </authorList>
    </citation>
    <scope>NUCLEOTIDE SEQUENCE [LARGE SCALE GENOMIC DNA]</scope>
    <source>
        <strain evidence="12">HYR1</strain>
    </source>
</reference>
<feature type="region of interest" description="Disordered" evidence="10">
    <location>
        <begin position="433"/>
        <end position="454"/>
    </location>
</feature>
<dbReference type="STRING" id="10195.A0A3M7QLI7"/>
<evidence type="ECO:0000256" key="10">
    <source>
        <dbReference type="SAM" id="MobiDB-lite"/>
    </source>
</evidence>
<feature type="compositionally biased region" description="Polar residues" evidence="10">
    <location>
        <begin position="680"/>
        <end position="690"/>
    </location>
</feature>
<dbReference type="Proteomes" id="UP000276133">
    <property type="component" value="Unassembled WGS sequence"/>
</dbReference>
<keyword evidence="5 12" id="KW-0418">Kinase</keyword>
<keyword evidence="6 9" id="KW-0067">ATP-binding</keyword>
<dbReference type="AlphaFoldDB" id="A0A3M7QLI7"/>
<organism evidence="12 13">
    <name type="scientific">Brachionus plicatilis</name>
    <name type="common">Marine rotifer</name>
    <name type="synonym">Brachionus muelleri</name>
    <dbReference type="NCBI Taxonomy" id="10195"/>
    <lineage>
        <taxon>Eukaryota</taxon>
        <taxon>Metazoa</taxon>
        <taxon>Spiralia</taxon>
        <taxon>Gnathifera</taxon>
        <taxon>Rotifera</taxon>
        <taxon>Eurotatoria</taxon>
        <taxon>Monogononta</taxon>
        <taxon>Pseudotrocha</taxon>
        <taxon>Ploima</taxon>
        <taxon>Brachionidae</taxon>
        <taxon>Brachionus</taxon>
    </lineage>
</organism>
<dbReference type="OrthoDB" id="193931at2759"/>
<dbReference type="GO" id="GO:0005737">
    <property type="term" value="C:cytoplasm"/>
    <property type="evidence" value="ECO:0007669"/>
    <property type="project" value="TreeGrafter"/>
</dbReference>
<dbReference type="InterPro" id="IPR000719">
    <property type="entry name" value="Prot_kinase_dom"/>
</dbReference>
<dbReference type="InterPro" id="IPR011009">
    <property type="entry name" value="Kinase-like_dom_sf"/>
</dbReference>
<dbReference type="EMBL" id="REGN01005752">
    <property type="protein sequence ID" value="RNA12149.1"/>
    <property type="molecule type" value="Genomic_DNA"/>
</dbReference>
<evidence type="ECO:0000313" key="12">
    <source>
        <dbReference type="EMBL" id="RNA12149.1"/>
    </source>
</evidence>
<dbReference type="GO" id="GO:0004674">
    <property type="term" value="F:protein serine/threonine kinase activity"/>
    <property type="evidence" value="ECO:0007669"/>
    <property type="project" value="UniProtKB-KW"/>
</dbReference>
<evidence type="ECO:0000256" key="1">
    <source>
        <dbReference type="ARBA" id="ARBA00012513"/>
    </source>
</evidence>
<gene>
    <name evidence="12" type="ORF">BpHYR1_033145</name>
</gene>
<dbReference type="InterPro" id="IPR017441">
    <property type="entry name" value="Protein_kinase_ATP_BS"/>
</dbReference>
<dbReference type="SMART" id="SM00220">
    <property type="entry name" value="S_TKc"/>
    <property type="match status" value="1"/>
</dbReference>
<dbReference type="FunFam" id="1.10.510.10:FF:000391">
    <property type="entry name" value="Hormonally up-regulated neu tumor-associated kinase"/>
    <property type="match status" value="1"/>
</dbReference>
<sequence>MESPNSMYNSNNINGTAKDGFEANTSPENLIIPSNFLLSTKEIIARFPHNKRVGHYLLGRKLGEGSFAKVKEGLHTLTGQKVAIKVIDKKKAKEDAYVSKNMRREGKLLQMIIHPNIIQLYELMETENSYYLVTELCEGGDLMDYICARKYLSEACTRKFIRQIISAVDYLHRIGILHRDLKIENLLLDKNLNIKLIDFGLSNYTKSELCITQCGSPAYAAPELLAHKKYGSKVDVWSIGVNMYAMLTGNLPFTVEPFNIKSLYNKMMKNEMNPIPEHLSKSGEDLLKKLLNPDPIKRISLKEAMEHPWLNEGYANLLKPFPYPNKPTEDQVNPTILRYMNSNMDFNLNEITENIKLNKPSSSLATYYLLLNKVKTMLMKIDPKKEKQKTRSDPKPAIKDLKQSSPTKPFASNTSAGHQPTAHQQILPIIANTGSPLSRTNSKTPGSSNISRAVSLKPEHTTPIPKFTAPRAERAGSPLTELPGHYSGAIKNLTQKYKTMHLATSVDANIFNNGPAIHHTAPSTPASLATHNSVNLGHTFKSNYLNQSIEPAFLVKNDALNSEADEKHRTGSSINRSVSNTPAYRPNAEWTQFIKLNNQKNKSDMNNNELNGATQANNEDASPIHLNSTASNNASTGSSLHMPIIAYNNSNSSTNTSNVGPKSARSPVVKKLASPINLPSIDTSMGRNTP</sequence>
<feature type="domain" description="Protein kinase" evidence="11">
    <location>
        <begin position="56"/>
        <end position="310"/>
    </location>
</feature>
<evidence type="ECO:0000256" key="9">
    <source>
        <dbReference type="PROSITE-ProRule" id="PRU10141"/>
    </source>
</evidence>
<feature type="region of interest" description="Disordered" evidence="10">
    <location>
        <begin position="564"/>
        <end position="583"/>
    </location>
</feature>
<evidence type="ECO:0000256" key="4">
    <source>
        <dbReference type="ARBA" id="ARBA00022741"/>
    </source>
</evidence>
<dbReference type="GO" id="GO:0005524">
    <property type="term" value="F:ATP binding"/>
    <property type="evidence" value="ECO:0007669"/>
    <property type="project" value="UniProtKB-UniRule"/>
</dbReference>
<dbReference type="PROSITE" id="PS00107">
    <property type="entry name" value="PROTEIN_KINASE_ATP"/>
    <property type="match status" value="1"/>
</dbReference>
<feature type="region of interest" description="Disordered" evidence="10">
    <location>
        <begin position="651"/>
        <end position="690"/>
    </location>
</feature>
<name>A0A3M7QLI7_BRAPC</name>
<feature type="compositionally biased region" description="Polar residues" evidence="10">
    <location>
        <begin position="433"/>
        <end position="452"/>
    </location>
</feature>
<keyword evidence="3" id="KW-0808">Transferase</keyword>
<keyword evidence="13" id="KW-1185">Reference proteome</keyword>
<evidence type="ECO:0000259" key="11">
    <source>
        <dbReference type="PROSITE" id="PS50011"/>
    </source>
</evidence>
<dbReference type="EC" id="2.7.11.1" evidence="1"/>
<dbReference type="GO" id="GO:0035556">
    <property type="term" value="P:intracellular signal transduction"/>
    <property type="evidence" value="ECO:0007669"/>
    <property type="project" value="TreeGrafter"/>
</dbReference>
<evidence type="ECO:0000256" key="8">
    <source>
        <dbReference type="ARBA" id="ARBA00048679"/>
    </source>
</evidence>
<dbReference type="Pfam" id="PF00069">
    <property type="entry name" value="Pkinase"/>
    <property type="match status" value="1"/>
</dbReference>